<dbReference type="SMART" id="SM00052">
    <property type="entry name" value="EAL"/>
    <property type="match status" value="1"/>
</dbReference>
<evidence type="ECO:0000313" key="4">
    <source>
        <dbReference type="Proteomes" id="UP000280507"/>
    </source>
</evidence>
<comment type="caution">
    <text evidence="3">The sequence shown here is derived from an EMBL/GenBank/DDBJ whole genome shotgun (WGS) entry which is preliminary data.</text>
</comment>
<dbReference type="InterPro" id="IPR011622">
    <property type="entry name" value="7TMR_DISM_rcpt_extracell_dom2"/>
</dbReference>
<dbReference type="InterPro" id="IPR035919">
    <property type="entry name" value="EAL_sf"/>
</dbReference>
<dbReference type="OrthoDB" id="6279314at2"/>
<dbReference type="InterPro" id="IPR000160">
    <property type="entry name" value="GGDEF_dom"/>
</dbReference>
<keyword evidence="1" id="KW-0812">Transmembrane</keyword>
<evidence type="ECO:0000256" key="1">
    <source>
        <dbReference type="SAM" id="Phobius"/>
    </source>
</evidence>
<name>A0A3M8Q0X8_9GAMM</name>
<dbReference type="Gene3D" id="3.20.20.450">
    <property type="entry name" value="EAL domain"/>
    <property type="match status" value="1"/>
</dbReference>
<sequence>MKIVLFCLTLIIMSIKAYGIDRSDVNGTYLNEPLPTWIENETISPTQALNQVYLTEHYPTSGFSNNAYWHKLTFPATGHSNATTYYLKASNFMIDELNFYLFHGTSLVKEWARGDHQTWNDNETYEGIWIPITLDTNETTRLLIRRSSSGPILLPIALYDQSMIDQAKKQQNTLWVMSMTALVLLLGYNILIYLMTRERSFFYYVLFNAGLILSLGFILGFSRYLVPNDRVHEWLSVNILTLHSILLWTVCRFSLSFLNIEKHHPFFWTHRFKMDAIFAALVVISGLLEENKMAPIFLTMQIAGSALCTYWAFYTKSVHTLATRLYLFSWSILILGALTGSLIYWELIPYNSWTEYAFLLSSLCQLLGFSFAYSARIRQLNEDRHFTNLTDSLTGLPNRQFLLTVLPSSWHPIDDKSNADCLVLIVLSGHYSLIQAVGPAKADLAVKQMFININRALMPMHEVQNMPWLEDSKVKLIRASTNNGVFVTKLRNVEHIIPKLIPTLEKSLSIEGLEFSYPIKIGVATFSESANTIERLYQNAQLAAEVSQHSHDDWSIFNTQMKTDHKYHLHVLSLLNRDLKTGQLNFAVQPQLDLNDQRIIGAEVLLRWHCKELGNVSPALFIPLAEKTGLIVKITQYIFNAVFLWVSENPDVIKDRSLSINISAKDLLQPGFCDKIVELKQRYKVPANQILLEVTETAIFDDSSIFKANLSRLKEHGFNFSIDDFGTGYSSMRNVISLSPVEIKLDRMFVSSIDTSNINHILSDCIINLCQKIHAQSIAEGIETYEEMRTVKALNCEIGQGYYFHKPMTPEDYLVLLRERNEHTD</sequence>
<evidence type="ECO:0000313" key="3">
    <source>
        <dbReference type="EMBL" id="RNF49743.1"/>
    </source>
</evidence>
<dbReference type="PANTHER" id="PTHR33121:SF70">
    <property type="entry name" value="SIGNALING PROTEIN YKOW"/>
    <property type="match status" value="1"/>
</dbReference>
<dbReference type="RefSeq" id="WP_123096264.1">
    <property type="nucleotide sequence ID" value="NZ_RIZG01000007.1"/>
</dbReference>
<dbReference type="InterPro" id="IPR001633">
    <property type="entry name" value="EAL_dom"/>
</dbReference>
<dbReference type="SUPFAM" id="SSF141868">
    <property type="entry name" value="EAL domain-like"/>
    <property type="match status" value="1"/>
</dbReference>
<dbReference type="GO" id="GO:0071111">
    <property type="term" value="F:cyclic-guanylate-specific phosphodiesterase activity"/>
    <property type="evidence" value="ECO:0007669"/>
    <property type="project" value="InterPro"/>
</dbReference>
<reference evidence="3 4" key="1">
    <citation type="journal article" date="2012" name="Int. J. Syst. Evol. Microbiol.">
        <title>Marinomonas hwangdonensis sp. nov., isolated from seawater.</title>
        <authorList>
            <person name="Jung Y.T."/>
            <person name="Oh T.K."/>
            <person name="Yoon J.H."/>
        </authorList>
    </citation>
    <scope>NUCLEOTIDE SEQUENCE [LARGE SCALE GENOMIC DNA]</scope>
    <source>
        <strain evidence="3 4">HDW-15</strain>
    </source>
</reference>
<feature type="transmembrane region" description="Helical" evidence="1">
    <location>
        <begin position="294"/>
        <end position="313"/>
    </location>
</feature>
<dbReference type="Gene3D" id="3.30.70.270">
    <property type="match status" value="1"/>
</dbReference>
<feature type="transmembrane region" description="Helical" evidence="1">
    <location>
        <begin position="174"/>
        <end position="194"/>
    </location>
</feature>
<protein>
    <submittedName>
        <fullName evidence="3">EAL domain-containing protein</fullName>
    </submittedName>
</protein>
<dbReference type="Pfam" id="PF00563">
    <property type="entry name" value="EAL"/>
    <property type="match status" value="1"/>
</dbReference>
<dbReference type="Pfam" id="PF07696">
    <property type="entry name" value="7TMR-DISMED2"/>
    <property type="match status" value="1"/>
</dbReference>
<feature type="transmembrane region" description="Helical" evidence="1">
    <location>
        <begin position="201"/>
        <end position="222"/>
    </location>
</feature>
<keyword evidence="1" id="KW-1133">Transmembrane helix</keyword>
<dbReference type="InterPro" id="IPR029787">
    <property type="entry name" value="Nucleotide_cyclase"/>
</dbReference>
<dbReference type="InterPro" id="IPR011623">
    <property type="entry name" value="7TMR_DISM_rcpt_extracell_dom1"/>
</dbReference>
<keyword evidence="4" id="KW-1185">Reference proteome</keyword>
<accession>A0A3M8Q0X8</accession>
<dbReference type="Pfam" id="PF07695">
    <property type="entry name" value="7TMR-DISM_7TM"/>
    <property type="match status" value="1"/>
</dbReference>
<dbReference type="Pfam" id="PF00990">
    <property type="entry name" value="GGDEF"/>
    <property type="match status" value="1"/>
</dbReference>
<dbReference type="InterPro" id="IPR050706">
    <property type="entry name" value="Cyclic-di-GMP_PDE-like"/>
</dbReference>
<dbReference type="Gene3D" id="2.60.40.2380">
    <property type="match status" value="1"/>
</dbReference>
<keyword evidence="1" id="KW-0472">Membrane</keyword>
<feature type="transmembrane region" description="Helical" evidence="1">
    <location>
        <begin position="325"/>
        <end position="344"/>
    </location>
</feature>
<dbReference type="Proteomes" id="UP000280507">
    <property type="component" value="Unassembled WGS sequence"/>
</dbReference>
<gene>
    <name evidence="3" type="ORF">EBI00_12485</name>
</gene>
<proteinExistence type="predicted"/>
<dbReference type="PANTHER" id="PTHR33121">
    <property type="entry name" value="CYCLIC DI-GMP PHOSPHODIESTERASE PDEF"/>
    <property type="match status" value="1"/>
</dbReference>
<dbReference type="PROSITE" id="PS50883">
    <property type="entry name" value="EAL"/>
    <property type="match status" value="1"/>
</dbReference>
<dbReference type="SUPFAM" id="SSF55073">
    <property type="entry name" value="Nucleotide cyclase"/>
    <property type="match status" value="1"/>
</dbReference>
<feature type="transmembrane region" description="Helical" evidence="1">
    <location>
        <begin position="234"/>
        <end position="260"/>
    </location>
</feature>
<dbReference type="InterPro" id="IPR043128">
    <property type="entry name" value="Rev_trsase/Diguanyl_cyclase"/>
</dbReference>
<evidence type="ECO:0000259" key="2">
    <source>
        <dbReference type="PROSITE" id="PS50883"/>
    </source>
</evidence>
<dbReference type="AlphaFoldDB" id="A0A3M8Q0X8"/>
<dbReference type="CDD" id="cd01948">
    <property type="entry name" value="EAL"/>
    <property type="match status" value="1"/>
</dbReference>
<organism evidence="3 4">
    <name type="scientific">Marinomonas hwangdonensis</name>
    <dbReference type="NCBI Taxonomy" id="1053647"/>
    <lineage>
        <taxon>Bacteria</taxon>
        <taxon>Pseudomonadati</taxon>
        <taxon>Pseudomonadota</taxon>
        <taxon>Gammaproteobacteria</taxon>
        <taxon>Oceanospirillales</taxon>
        <taxon>Oceanospirillaceae</taxon>
        <taxon>Marinomonas</taxon>
    </lineage>
</organism>
<dbReference type="EMBL" id="RIZG01000007">
    <property type="protein sequence ID" value="RNF49743.1"/>
    <property type="molecule type" value="Genomic_DNA"/>
</dbReference>
<feature type="domain" description="EAL" evidence="2">
    <location>
        <begin position="568"/>
        <end position="821"/>
    </location>
</feature>